<gene>
    <name evidence="3" type="ORF">VVD49_19115</name>
</gene>
<keyword evidence="4" id="KW-1185">Reference proteome</keyword>
<feature type="signal peptide" evidence="2">
    <location>
        <begin position="1"/>
        <end position="26"/>
    </location>
</feature>
<feature type="chain" id="PRO_5047259748" description="Cell envelope biogenesis protein TolA" evidence="2">
    <location>
        <begin position="27"/>
        <end position="181"/>
    </location>
</feature>
<evidence type="ECO:0000256" key="2">
    <source>
        <dbReference type="SAM" id="SignalP"/>
    </source>
</evidence>
<proteinExistence type="predicted"/>
<protein>
    <recommendedName>
        <fullName evidence="5">Cell envelope biogenesis protein TolA</fullName>
    </recommendedName>
</protein>
<dbReference type="RefSeq" id="WP_327600825.1">
    <property type="nucleotide sequence ID" value="NZ_JAYXHS010000004.1"/>
</dbReference>
<keyword evidence="2" id="KW-0732">Signal</keyword>
<name>A0ABU6K8T7_9RHOO</name>
<feature type="region of interest" description="Disordered" evidence="1">
    <location>
        <begin position="60"/>
        <end position="87"/>
    </location>
</feature>
<dbReference type="EMBL" id="JAYXHS010000004">
    <property type="protein sequence ID" value="MEC5387851.1"/>
    <property type="molecule type" value="Genomic_DNA"/>
</dbReference>
<evidence type="ECO:0000313" key="3">
    <source>
        <dbReference type="EMBL" id="MEC5387851.1"/>
    </source>
</evidence>
<evidence type="ECO:0000313" key="4">
    <source>
        <dbReference type="Proteomes" id="UP001331561"/>
    </source>
</evidence>
<sequence>MNQNQSILIKAVACSYLAVAALGASAASPAEKQEKERISAEYKMEVQKCSTLSGNPRDVCKAEAKAHEDKAEAKLESELHPSAKASKNMQETYADADYKVAMEKCDAFTGNDKDVCKKEAKAAKVMALETAKTNKEITDRKNDAADTKNDAAYSVAKEKCDALAGNAKDKCVADAKLNYGK</sequence>
<evidence type="ECO:0000256" key="1">
    <source>
        <dbReference type="SAM" id="MobiDB-lite"/>
    </source>
</evidence>
<reference evidence="3 4" key="1">
    <citation type="submission" date="2024-01" db="EMBL/GenBank/DDBJ databases">
        <title>Uliginosibacterium soil sp. nov.</title>
        <authorList>
            <person name="Lv Y."/>
        </authorList>
    </citation>
    <scope>NUCLEOTIDE SEQUENCE [LARGE SCALE GENOMIC DNA]</scope>
    <source>
        <strain evidence="3 4">H3</strain>
    </source>
</reference>
<dbReference type="Proteomes" id="UP001331561">
    <property type="component" value="Unassembled WGS sequence"/>
</dbReference>
<organism evidence="3 4">
    <name type="scientific">Uliginosibacterium silvisoli</name>
    <dbReference type="NCBI Taxonomy" id="3114758"/>
    <lineage>
        <taxon>Bacteria</taxon>
        <taxon>Pseudomonadati</taxon>
        <taxon>Pseudomonadota</taxon>
        <taxon>Betaproteobacteria</taxon>
        <taxon>Rhodocyclales</taxon>
        <taxon>Zoogloeaceae</taxon>
        <taxon>Uliginosibacterium</taxon>
    </lineage>
</organism>
<evidence type="ECO:0008006" key="5">
    <source>
        <dbReference type="Google" id="ProtNLM"/>
    </source>
</evidence>
<accession>A0ABU6K8T7</accession>
<comment type="caution">
    <text evidence="3">The sequence shown here is derived from an EMBL/GenBank/DDBJ whole genome shotgun (WGS) entry which is preliminary data.</text>
</comment>
<feature type="compositionally biased region" description="Basic and acidic residues" evidence="1">
    <location>
        <begin position="60"/>
        <end position="81"/>
    </location>
</feature>